<name>A0A5B9E2P1_9BACT</name>
<evidence type="ECO:0000313" key="7">
    <source>
        <dbReference type="EMBL" id="QEE26573.1"/>
    </source>
</evidence>
<keyword evidence="8" id="KW-1185">Reference proteome</keyword>
<comment type="subcellular location">
    <subcellularLocation>
        <location evidence="1">Membrane</location>
        <topology evidence="1">Multi-pass membrane protein</topology>
    </subcellularLocation>
</comment>
<dbReference type="Pfam" id="PF14378">
    <property type="entry name" value="PAP2_3"/>
    <property type="match status" value="1"/>
</dbReference>
<dbReference type="PANTHER" id="PTHR31310:SF7">
    <property type="entry name" value="PA-PHOSPHATASE RELATED-FAMILY PROTEIN DDB_G0268928"/>
    <property type="match status" value="1"/>
</dbReference>
<evidence type="ECO:0000256" key="4">
    <source>
        <dbReference type="ARBA" id="ARBA00023136"/>
    </source>
</evidence>
<reference evidence="7 8" key="1">
    <citation type="submission" date="2019-08" db="EMBL/GenBank/DDBJ databases">
        <title>Complete genome sequence of Terriglobus albidus strain ORNL.</title>
        <authorList>
            <person name="Podar M."/>
        </authorList>
    </citation>
    <scope>NUCLEOTIDE SEQUENCE [LARGE SCALE GENOMIC DNA]</scope>
    <source>
        <strain evidence="7 8">ORNL</strain>
    </source>
</reference>
<evidence type="ECO:0000256" key="3">
    <source>
        <dbReference type="ARBA" id="ARBA00022989"/>
    </source>
</evidence>
<gene>
    <name evidence="7" type="ORF">FTW19_00260</name>
</gene>
<evidence type="ECO:0000256" key="2">
    <source>
        <dbReference type="ARBA" id="ARBA00022692"/>
    </source>
</evidence>
<feature type="transmembrane region" description="Helical" evidence="5">
    <location>
        <begin position="30"/>
        <end position="52"/>
    </location>
</feature>
<dbReference type="InterPro" id="IPR052185">
    <property type="entry name" value="IPC_Synthase-Related"/>
</dbReference>
<protein>
    <submittedName>
        <fullName evidence="7">Phosphatase PAP2 family protein</fullName>
    </submittedName>
</protein>
<dbReference type="InterPro" id="IPR026841">
    <property type="entry name" value="Aur1/Ipt1"/>
</dbReference>
<feature type="domain" description="Inositolphosphotransferase Aur1/Ipt1" evidence="6">
    <location>
        <begin position="112"/>
        <end position="264"/>
    </location>
</feature>
<dbReference type="KEGG" id="talb:FTW19_00260"/>
<accession>A0A5B9E2P1</accession>
<dbReference type="PANTHER" id="PTHR31310">
    <property type="match status" value="1"/>
</dbReference>
<dbReference type="Proteomes" id="UP000321820">
    <property type="component" value="Chromosome"/>
</dbReference>
<evidence type="ECO:0000256" key="1">
    <source>
        <dbReference type="ARBA" id="ARBA00004141"/>
    </source>
</evidence>
<dbReference type="AlphaFoldDB" id="A0A5B9E2P1"/>
<evidence type="ECO:0000256" key="5">
    <source>
        <dbReference type="SAM" id="Phobius"/>
    </source>
</evidence>
<dbReference type="GO" id="GO:0016020">
    <property type="term" value="C:membrane"/>
    <property type="evidence" value="ECO:0007669"/>
    <property type="project" value="UniProtKB-SubCell"/>
</dbReference>
<feature type="transmembrane region" description="Helical" evidence="5">
    <location>
        <begin position="148"/>
        <end position="169"/>
    </location>
</feature>
<feature type="transmembrane region" description="Helical" evidence="5">
    <location>
        <begin position="6"/>
        <end position="23"/>
    </location>
</feature>
<dbReference type="InterPro" id="IPR036938">
    <property type="entry name" value="PAP2/HPO_sf"/>
</dbReference>
<dbReference type="Gene3D" id="1.20.144.10">
    <property type="entry name" value="Phosphatidic acid phosphatase type 2/haloperoxidase"/>
    <property type="match status" value="1"/>
</dbReference>
<sequence>MRISEWIQAGFASIFAVAAWVYPLAARRRLIITSLAAGAIFVIALARLSVYILAPVQVSILRDWLPAVLMLIPYWQTGQFFLGPNEKIQAWLMQSDRRLWNFASHSGWTLGRFAHLSMEWAYMLCYPLPLLGLATLYAAGLSREADSFWAFVLLPTYLCYAITPFVPAMPPRFLESEHKESQATKSKIFNLWIQKHGSIHAISFPSAHVAASLAISLFLLHRVLAAGIFFLVISLWIAVAAVVERYHYAVDVLLGAVLALAMYLAWLAHLIPSTLITAPATAFVTPL</sequence>
<feature type="transmembrane region" description="Helical" evidence="5">
    <location>
        <begin position="250"/>
        <end position="271"/>
    </location>
</feature>
<evidence type="ECO:0000259" key="6">
    <source>
        <dbReference type="Pfam" id="PF14378"/>
    </source>
</evidence>
<feature type="transmembrane region" description="Helical" evidence="5">
    <location>
        <begin position="120"/>
        <end position="142"/>
    </location>
</feature>
<organism evidence="7 8">
    <name type="scientific">Terriglobus albidus</name>
    <dbReference type="NCBI Taxonomy" id="1592106"/>
    <lineage>
        <taxon>Bacteria</taxon>
        <taxon>Pseudomonadati</taxon>
        <taxon>Acidobacteriota</taxon>
        <taxon>Terriglobia</taxon>
        <taxon>Terriglobales</taxon>
        <taxon>Acidobacteriaceae</taxon>
        <taxon>Terriglobus</taxon>
    </lineage>
</organism>
<feature type="transmembrane region" description="Helical" evidence="5">
    <location>
        <begin position="224"/>
        <end position="243"/>
    </location>
</feature>
<evidence type="ECO:0000313" key="8">
    <source>
        <dbReference type="Proteomes" id="UP000321820"/>
    </source>
</evidence>
<keyword evidence="3 5" id="KW-1133">Transmembrane helix</keyword>
<dbReference type="RefSeq" id="WP_147645711.1">
    <property type="nucleotide sequence ID" value="NZ_CP042806.1"/>
</dbReference>
<proteinExistence type="predicted"/>
<dbReference type="SUPFAM" id="SSF48317">
    <property type="entry name" value="Acid phosphatase/Vanadium-dependent haloperoxidase"/>
    <property type="match status" value="1"/>
</dbReference>
<keyword evidence="4 5" id="KW-0472">Membrane</keyword>
<dbReference type="EMBL" id="CP042806">
    <property type="protein sequence ID" value="QEE26573.1"/>
    <property type="molecule type" value="Genomic_DNA"/>
</dbReference>
<keyword evidence="2 5" id="KW-0812">Transmembrane</keyword>
<dbReference type="OrthoDB" id="114277at2"/>